<accession>A0AAD9GD19</accession>
<feature type="compositionally biased region" description="Basic and acidic residues" evidence="2">
    <location>
        <begin position="35"/>
        <end position="44"/>
    </location>
</feature>
<reference evidence="4" key="1">
    <citation type="journal article" date="2014" name="Nucleic Acids Res.">
        <title>The evolutionary dynamics of variant antigen genes in Babesia reveal a history of genomic innovation underlying host-parasite interaction.</title>
        <authorList>
            <person name="Jackson A.P."/>
            <person name="Otto T.D."/>
            <person name="Darby A."/>
            <person name="Ramaprasad A."/>
            <person name="Xia D."/>
            <person name="Echaide I.E."/>
            <person name="Farber M."/>
            <person name="Gahlot S."/>
            <person name="Gamble J."/>
            <person name="Gupta D."/>
            <person name="Gupta Y."/>
            <person name="Jackson L."/>
            <person name="Malandrin L."/>
            <person name="Malas T.B."/>
            <person name="Moussa E."/>
            <person name="Nair M."/>
            <person name="Reid A.J."/>
            <person name="Sanders M."/>
            <person name="Sharma J."/>
            <person name="Tracey A."/>
            <person name="Quail M.A."/>
            <person name="Weir W."/>
            <person name="Wastling J.M."/>
            <person name="Hall N."/>
            <person name="Willadsen P."/>
            <person name="Lingelbach K."/>
            <person name="Shiels B."/>
            <person name="Tait A."/>
            <person name="Berriman M."/>
            <person name="Allred D.R."/>
            <person name="Pain A."/>
        </authorList>
    </citation>
    <scope>NUCLEOTIDE SEQUENCE</scope>
    <source>
        <strain evidence="4">1802A</strain>
    </source>
</reference>
<dbReference type="Gene3D" id="3.30.1370.10">
    <property type="entry name" value="K Homology domain, type 1"/>
    <property type="match status" value="1"/>
</dbReference>
<dbReference type="InterPro" id="IPR004088">
    <property type="entry name" value="KH_dom_type_1"/>
</dbReference>
<gene>
    <name evidence="4" type="ORF">X943_001717</name>
</gene>
<dbReference type="InterPro" id="IPR036612">
    <property type="entry name" value="KH_dom_type_1_sf"/>
</dbReference>
<keyword evidence="1" id="KW-0694">RNA-binding</keyword>
<dbReference type="CDD" id="cd00105">
    <property type="entry name" value="KH-I"/>
    <property type="match status" value="1"/>
</dbReference>
<evidence type="ECO:0000313" key="5">
    <source>
        <dbReference type="Proteomes" id="UP001195914"/>
    </source>
</evidence>
<evidence type="ECO:0000256" key="1">
    <source>
        <dbReference type="PROSITE-ProRule" id="PRU00117"/>
    </source>
</evidence>
<dbReference type="AlphaFoldDB" id="A0AAD9GD19"/>
<feature type="region of interest" description="Disordered" evidence="2">
    <location>
        <begin position="1"/>
        <end position="45"/>
    </location>
</feature>
<protein>
    <recommendedName>
        <fullName evidence="3">K Homology domain-containing protein</fullName>
    </recommendedName>
</protein>
<dbReference type="PROSITE" id="PS50084">
    <property type="entry name" value="KH_TYPE_1"/>
    <property type="match status" value="1"/>
</dbReference>
<dbReference type="SMART" id="SM00322">
    <property type="entry name" value="KH"/>
    <property type="match status" value="2"/>
</dbReference>
<evidence type="ECO:0000259" key="3">
    <source>
        <dbReference type="SMART" id="SM00322"/>
    </source>
</evidence>
<dbReference type="Pfam" id="PF00013">
    <property type="entry name" value="KH_1"/>
    <property type="match status" value="1"/>
</dbReference>
<feature type="domain" description="K Homology" evidence="3">
    <location>
        <begin position="542"/>
        <end position="606"/>
    </location>
</feature>
<name>A0AAD9GD19_BABDI</name>
<organism evidence="4 5">
    <name type="scientific">Babesia divergens</name>
    <dbReference type="NCBI Taxonomy" id="32595"/>
    <lineage>
        <taxon>Eukaryota</taxon>
        <taxon>Sar</taxon>
        <taxon>Alveolata</taxon>
        <taxon>Apicomplexa</taxon>
        <taxon>Aconoidasida</taxon>
        <taxon>Piroplasmida</taxon>
        <taxon>Babesiidae</taxon>
        <taxon>Babesia</taxon>
    </lineage>
</organism>
<dbReference type="InterPro" id="IPR004087">
    <property type="entry name" value="KH_dom"/>
</dbReference>
<dbReference type="SUPFAM" id="SSF54791">
    <property type="entry name" value="Eukaryotic type KH-domain (KH-domain type I)"/>
    <property type="match status" value="2"/>
</dbReference>
<comment type="caution">
    <text evidence="4">The sequence shown here is derived from an EMBL/GenBank/DDBJ whole genome shotgun (WGS) entry which is preliminary data.</text>
</comment>
<sequence length="824" mass="92140">MNGMLANDDGFQPVLSASDRRRLRKQGKVSASEVGTDRQEDKRSSKYYTSAVNKFKARLEAVGIDCSELPVTSKVAAACTATVDELIELVGNLDLTIKSAPSNVMKPLQFKTVDEIDSRIRAANEQLRRLKANRGKPAGPTDEELNHVTAESEAYVSHLREQRVVVEDYQRMKGFQATLFQYKKACLDTVELKSRASKFLNSTANQAGSTEDMRSSRKTEHICDFLRRLKAEKGLPLDQSTLTRSDLVIMATAYRFHPPYNYMRRIKEKFCVYTENVDSTGTEISAVHVVVHGEENDVAECTKFLKSIDFHASKNLKVDLDHLKKIFGGIFGLSTLEDSFNVLTFYYQGILDIIGSRDGVNLAVNYVEEKVSDLCNKDSKSNTGRSGALANMAEFEARKVQLQYDYPICKALTTRFRSLVRNVEIDFGVSVSLEMSPKEGKGFLSVNVDSGNTSAKSSAEECISNAVERLKEVIDPLCYSEVPGTFDEATMSFLFSTDILRSRFVSHEFCLLRYNGAPFVVAAKANLKYGIDRVKALLRCMNIKPKEYFVPMEKVILLSDSTLSAIEDWTGVTIMTRDSINGIVLAISGDIDQQEECVKQIDDILKTHIEYTFDLSPAHFAVLSDNKYRIIRELEEKSQVKIVAKRESSQLVFHGQKDKVDDAVSVMKAFTDNFVCLDQTKIDDVSLTGHFYGWIRVPRRHVAAVIGKGGSTIREIINDSGLRNMFVNRSDGADEIVCFEGKKDAVKRALVVLSHILEFDGVNQKIQPMEDLYVGKYSSAHSTLRSNVSAAPQRVASSVMPNGAKPIVFDCRDEDNFPGLRRNN</sequence>
<proteinExistence type="predicted"/>
<dbReference type="GO" id="GO:0003723">
    <property type="term" value="F:RNA binding"/>
    <property type="evidence" value="ECO:0007669"/>
    <property type="project" value="UniProtKB-UniRule"/>
</dbReference>
<evidence type="ECO:0000313" key="4">
    <source>
        <dbReference type="EMBL" id="KAK1936152.1"/>
    </source>
</evidence>
<dbReference type="EMBL" id="JAHBMH010000044">
    <property type="protein sequence ID" value="KAK1936152.1"/>
    <property type="molecule type" value="Genomic_DNA"/>
</dbReference>
<keyword evidence="5" id="KW-1185">Reference proteome</keyword>
<evidence type="ECO:0000256" key="2">
    <source>
        <dbReference type="SAM" id="MobiDB-lite"/>
    </source>
</evidence>
<dbReference type="Proteomes" id="UP001195914">
    <property type="component" value="Unassembled WGS sequence"/>
</dbReference>
<feature type="domain" description="K Homology" evidence="3">
    <location>
        <begin position="689"/>
        <end position="758"/>
    </location>
</feature>
<reference evidence="4" key="2">
    <citation type="submission" date="2021-05" db="EMBL/GenBank/DDBJ databases">
        <authorList>
            <person name="Pain A."/>
        </authorList>
    </citation>
    <scope>NUCLEOTIDE SEQUENCE</scope>
    <source>
        <strain evidence="4">1802A</strain>
    </source>
</reference>